<dbReference type="STRING" id="5288.A0A5C5G5V2"/>
<evidence type="ECO:0000313" key="2">
    <source>
        <dbReference type="Proteomes" id="UP000311382"/>
    </source>
</evidence>
<dbReference type="EMBL" id="SOZI01000012">
    <property type="protein sequence ID" value="TNY23341.1"/>
    <property type="molecule type" value="Genomic_DNA"/>
</dbReference>
<protein>
    <submittedName>
        <fullName evidence="1">Uncharacterized protein</fullName>
    </submittedName>
</protein>
<name>A0A5C5G5V2_9BASI</name>
<comment type="caution">
    <text evidence="1">The sequence shown here is derived from an EMBL/GenBank/DDBJ whole genome shotgun (WGS) entry which is preliminary data.</text>
</comment>
<dbReference type="AlphaFoldDB" id="A0A5C5G5V2"/>
<evidence type="ECO:0000313" key="1">
    <source>
        <dbReference type="EMBL" id="TNY23341.1"/>
    </source>
</evidence>
<sequence>MDDVESNAYLAYGITVTTESLLYATEAWPRLQGAFAFFDLVLLRRRNGTLAAQVSSSRATSAVQSVPTEVWDLVQHKLVDQELREAEITHVDSLRCEDCRVDRFDPFEMWSTFPGWGCTACYDELVSFAGFSDKTREQALRTLLRRFRLALPTTTSIRSTSDLEPWPLQACADPETATMLSLPSPVGSSDDVFGVHAGCGGDVRPDAQAVVDVDISVPEGATQRFHRLVSDLHLQLVDVADGLIAHEGSKQAERGSETRRKERKFEEVPLAQLKPRWKLINIAQTTW</sequence>
<proteinExistence type="predicted"/>
<dbReference type="OrthoDB" id="2530475at2759"/>
<gene>
    <name evidence="1" type="ORF">DMC30DRAFT_425234</name>
</gene>
<reference evidence="1 2" key="1">
    <citation type="submission" date="2019-03" db="EMBL/GenBank/DDBJ databases">
        <title>Rhodosporidium diobovatum UCD-FST 08-225 genome sequencing, assembly, and annotation.</title>
        <authorList>
            <person name="Fakankun I.U."/>
            <person name="Fristensky B."/>
            <person name="Levin D.B."/>
        </authorList>
    </citation>
    <scope>NUCLEOTIDE SEQUENCE [LARGE SCALE GENOMIC DNA]</scope>
    <source>
        <strain evidence="1 2">UCD-FST 08-225</strain>
    </source>
</reference>
<dbReference type="Proteomes" id="UP000311382">
    <property type="component" value="Unassembled WGS sequence"/>
</dbReference>
<accession>A0A5C5G5V2</accession>
<keyword evidence="2" id="KW-1185">Reference proteome</keyword>
<organism evidence="1 2">
    <name type="scientific">Rhodotorula diobovata</name>
    <dbReference type="NCBI Taxonomy" id="5288"/>
    <lineage>
        <taxon>Eukaryota</taxon>
        <taxon>Fungi</taxon>
        <taxon>Dikarya</taxon>
        <taxon>Basidiomycota</taxon>
        <taxon>Pucciniomycotina</taxon>
        <taxon>Microbotryomycetes</taxon>
        <taxon>Sporidiobolales</taxon>
        <taxon>Sporidiobolaceae</taxon>
        <taxon>Rhodotorula</taxon>
    </lineage>
</organism>